<evidence type="ECO:0000313" key="2">
    <source>
        <dbReference type="Proteomes" id="UP000226437"/>
    </source>
</evidence>
<dbReference type="Proteomes" id="UP000226437">
    <property type="component" value="Unassembled WGS sequence"/>
</dbReference>
<keyword evidence="2" id="KW-1185">Reference proteome</keyword>
<dbReference type="GO" id="GO:0004029">
    <property type="term" value="F:aldehyde dehydrogenase (NAD+) activity"/>
    <property type="evidence" value="ECO:0007669"/>
    <property type="project" value="TreeGrafter"/>
</dbReference>
<name>A0A2G0CDY3_9BACT</name>
<organism evidence="1 2">
    <name type="scientific">Neolewinella marina</name>
    <dbReference type="NCBI Taxonomy" id="438751"/>
    <lineage>
        <taxon>Bacteria</taxon>
        <taxon>Pseudomonadati</taxon>
        <taxon>Bacteroidota</taxon>
        <taxon>Saprospiria</taxon>
        <taxon>Saprospirales</taxon>
        <taxon>Lewinellaceae</taxon>
        <taxon>Neolewinella</taxon>
    </lineage>
</organism>
<accession>A0A2G0CDY3</accession>
<dbReference type="InterPro" id="IPR036291">
    <property type="entry name" value="NAD(P)-bd_dom_sf"/>
</dbReference>
<dbReference type="InterPro" id="IPR051783">
    <property type="entry name" value="NAD(P)-dependent_oxidoreduct"/>
</dbReference>
<sequence length="260" mass="27718">MSLPQVAVLGAGWLGLSLIADLSSDRGVRGSYRREAGREAVIRAGGEPFMIDLPELAAPLEAFLAGASSLVITLPPGGRRHGEATTGQYLAALAPLRDFLRDDLHVVYTSSTGVYGRSVGGPVTEETPVDPDTHSASAVVAAERWLADHCSTLSVLRLGGLYGPGRDPVDFFRLRDAIPAGDAPVNMLSRHEALSALRFILDTRATGTYNVCGAEHPSKREFYGNLFRSAGRAPKPFLPGGAGGKRIDSSKLRRLGWRTI</sequence>
<dbReference type="Gene3D" id="3.40.50.720">
    <property type="entry name" value="NAD(P)-binding Rossmann-like Domain"/>
    <property type="match status" value="1"/>
</dbReference>
<dbReference type="AlphaFoldDB" id="A0A2G0CDY3"/>
<reference evidence="1 2" key="1">
    <citation type="submission" date="2017-10" db="EMBL/GenBank/DDBJ databases">
        <title>The draft genome sequence of Lewinella marina KCTC 32374.</title>
        <authorList>
            <person name="Wang K."/>
        </authorList>
    </citation>
    <scope>NUCLEOTIDE SEQUENCE [LARGE SCALE GENOMIC DNA]</scope>
    <source>
        <strain evidence="1 2">MKG-38</strain>
    </source>
</reference>
<dbReference type="PANTHER" id="PTHR48079">
    <property type="entry name" value="PROTEIN YEEZ"/>
    <property type="match status" value="1"/>
</dbReference>
<dbReference type="OrthoDB" id="751203at2"/>
<dbReference type="PANTHER" id="PTHR48079:SF6">
    <property type="entry name" value="NAD(P)-BINDING DOMAIN-CONTAINING PROTEIN-RELATED"/>
    <property type="match status" value="1"/>
</dbReference>
<comment type="caution">
    <text evidence="1">The sequence shown here is derived from an EMBL/GenBank/DDBJ whole genome shotgun (WGS) entry which is preliminary data.</text>
</comment>
<proteinExistence type="predicted"/>
<protein>
    <recommendedName>
        <fullName evidence="3">NAD(P)-dependent oxidoreductase</fullName>
    </recommendedName>
</protein>
<dbReference type="SUPFAM" id="SSF51735">
    <property type="entry name" value="NAD(P)-binding Rossmann-fold domains"/>
    <property type="match status" value="1"/>
</dbReference>
<dbReference type="GO" id="GO:0005737">
    <property type="term" value="C:cytoplasm"/>
    <property type="evidence" value="ECO:0007669"/>
    <property type="project" value="TreeGrafter"/>
</dbReference>
<evidence type="ECO:0000313" key="1">
    <source>
        <dbReference type="EMBL" id="PHK98130.1"/>
    </source>
</evidence>
<evidence type="ECO:0008006" key="3">
    <source>
        <dbReference type="Google" id="ProtNLM"/>
    </source>
</evidence>
<dbReference type="EMBL" id="PDLO01000005">
    <property type="protein sequence ID" value="PHK98130.1"/>
    <property type="molecule type" value="Genomic_DNA"/>
</dbReference>
<gene>
    <name evidence="1" type="ORF">CGL56_13150</name>
</gene>
<dbReference type="RefSeq" id="WP_099107028.1">
    <property type="nucleotide sequence ID" value="NZ_JAATJF010000002.1"/>
</dbReference>